<keyword evidence="4" id="KW-1185">Reference proteome</keyword>
<evidence type="ECO:0000313" key="4">
    <source>
        <dbReference type="Proteomes" id="UP001189429"/>
    </source>
</evidence>
<protein>
    <recommendedName>
        <fullName evidence="2">ATPase AAA-type core domain-containing protein</fullName>
    </recommendedName>
</protein>
<dbReference type="Proteomes" id="UP001189429">
    <property type="component" value="Unassembled WGS sequence"/>
</dbReference>
<organism evidence="3 4">
    <name type="scientific">Prorocentrum cordatum</name>
    <dbReference type="NCBI Taxonomy" id="2364126"/>
    <lineage>
        <taxon>Eukaryota</taxon>
        <taxon>Sar</taxon>
        <taxon>Alveolata</taxon>
        <taxon>Dinophyceae</taxon>
        <taxon>Prorocentrales</taxon>
        <taxon>Prorocentraceae</taxon>
        <taxon>Prorocentrum</taxon>
    </lineage>
</organism>
<comment type="caution">
    <text evidence="3">The sequence shown here is derived from an EMBL/GenBank/DDBJ whole genome shotgun (WGS) entry which is preliminary data.</text>
</comment>
<gene>
    <name evidence="3" type="ORF">PCOR1329_LOCUS46640</name>
</gene>
<evidence type="ECO:0000259" key="2">
    <source>
        <dbReference type="Pfam" id="PF00004"/>
    </source>
</evidence>
<evidence type="ECO:0000256" key="1">
    <source>
        <dbReference type="SAM" id="MobiDB-lite"/>
    </source>
</evidence>
<sequence length="497" mass="55439">MRVVLRKRQGAAPGEESQQQQQQQQPFSTVSTAPPLSRSCWQFPAACGPPRRCVVADSPVPCLNWPVLCLAGGTALRESHGRARHAAGGLAPSARPATCRGHRVAGCTGRSAHPASGREVLVRYTRGDDVQTGRDQHTERTEMLSLTMSSTEETLLDDKVLLAQWCAECVRASLEPPANVVEVYGLQQASKDWTPEWQLERTRLLKDSGAVGDRFYLERSVAKEILIDATLWSTTGLRIYLILGPPGVGKSEFIVWLAGQLRLPVYRISLHSPKLTDDMLAQVFSHSWLKHDAAVVQLDEFQGALGRWTASSKDNDRRHQGISAEGLCEVLQGATTLSRGVVILSGTEELSDDAYRQQFRALYRRFNRTITISWLSEDDIRKYFREFLRKFATLHIEEWACWEDRFVKQPDSPWVSRPVSVDMIKQFLTRQVTEAAVANVIVKTTRPAASGLNIAVAAINEDDVTFNVHPGMAEQLCNLVCDYEAATAFLHEYAPVW</sequence>
<evidence type="ECO:0000313" key="3">
    <source>
        <dbReference type="EMBL" id="CAK0856184.1"/>
    </source>
</evidence>
<feature type="domain" description="ATPase AAA-type core" evidence="2">
    <location>
        <begin position="241"/>
        <end position="372"/>
    </location>
</feature>
<accession>A0ABN9UC16</accession>
<dbReference type="SUPFAM" id="SSF52540">
    <property type="entry name" value="P-loop containing nucleoside triphosphate hydrolases"/>
    <property type="match status" value="1"/>
</dbReference>
<dbReference type="InterPro" id="IPR027417">
    <property type="entry name" value="P-loop_NTPase"/>
</dbReference>
<name>A0ABN9UC16_9DINO</name>
<dbReference type="EMBL" id="CAUYUJ010015613">
    <property type="protein sequence ID" value="CAK0856184.1"/>
    <property type="molecule type" value="Genomic_DNA"/>
</dbReference>
<dbReference type="Gene3D" id="3.40.50.300">
    <property type="entry name" value="P-loop containing nucleotide triphosphate hydrolases"/>
    <property type="match status" value="1"/>
</dbReference>
<proteinExistence type="predicted"/>
<feature type="region of interest" description="Disordered" evidence="1">
    <location>
        <begin position="1"/>
        <end position="31"/>
    </location>
</feature>
<dbReference type="Pfam" id="PF00004">
    <property type="entry name" value="AAA"/>
    <property type="match status" value="1"/>
</dbReference>
<dbReference type="InterPro" id="IPR003959">
    <property type="entry name" value="ATPase_AAA_core"/>
</dbReference>
<reference evidence="3" key="1">
    <citation type="submission" date="2023-10" db="EMBL/GenBank/DDBJ databases">
        <authorList>
            <person name="Chen Y."/>
            <person name="Shah S."/>
            <person name="Dougan E. K."/>
            <person name="Thang M."/>
            <person name="Chan C."/>
        </authorList>
    </citation>
    <scope>NUCLEOTIDE SEQUENCE [LARGE SCALE GENOMIC DNA]</scope>
</reference>